<dbReference type="EMBL" id="MVBO01000017">
    <property type="protein sequence ID" value="OZJ05321.1"/>
    <property type="molecule type" value="Genomic_DNA"/>
</dbReference>
<dbReference type="InterPro" id="IPR036663">
    <property type="entry name" value="Fumarylacetoacetase_C_sf"/>
</dbReference>
<sequence>MSLRNFASSGRKIVAIGRNYADHAKELNNAVPKAPFFFLKPTSSYLQSGNVIVPRGCDVHHEVELGVVIGKEARDIDESRASDYIGGKYPVGVA</sequence>
<dbReference type="Pfam" id="PF01557">
    <property type="entry name" value="FAA_hydrolase"/>
    <property type="match status" value="1"/>
</dbReference>
<dbReference type="GO" id="GO:0018773">
    <property type="term" value="F:acetylpyruvate hydrolase activity"/>
    <property type="evidence" value="ECO:0007669"/>
    <property type="project" value="TreeGrafter"/>
</dbReference>
<dbReference type="AlphaFoldDB" id="A0A261Y3Z9"/>
<name>A0A261Y3Z9_9FUNG</name>
<comment type="caution">
    <text evidence="4">The sequence shown here is derived from an EMBL/GenBank/DDBJ whole genome shotgun (WGS) entry which is preliminary data.</text>
</comment>
<evidence type="ECO:0000313" key="4">
    <source>
        <dbReference type="EMBL" id="OZJ05321.1"/>
    </source>
</evidence>
<dbReference type="GO" id="GO:0046872">
    <property type="term" value="F:metal ion binding"/>
    <property type="evidence" value="ECO:0007669"/>
    <property type="project" value="UniProtKB-KW"/>
</dbReference>
<keyword evidence="5" id="KW-1185">Reference proteome</keyword>
<evidence type="ECO:0000313" key="5">
    <source>
        <dbReference type="Proteomes" id="UP000242875"/>
    </source>
</evidence>
<accession>A0A261Y3Z9</accession>
<dbReference type="OrthoDB" id="74910at2759"/>
<dbReference type="InterPro" id="IPR011234">
    <property type="entry name" value="Fumarylacetoacetase-like_C"/>
</dbReference>
<dbReference type="GO" id="GO:0005739">
    <property type="term" value="C:mitochondrion"/>
    <property type="evidence" value="ECO:0007669"/>
    <property type="project" value="TreeGrafter"/>
</dbReference>
<dbReference type="PANTHER" id="PTHR11820">
    <property type="entry name" value="ACYLPYRUVASE"/>
    <property type="match status" value="1"/>
</dbReference>
<evidence type="ECO:0000256" key="2">
    <source>
        <dbReference type="ARBA" id="ARBA00022723"/>
    </source>
</evidence>
<reference evidence="4 5" key="1">
    <citation type="journal article" date="2017" name="Mycologia">
        <title>Bifiguratus adelaidae, gen. et sp. nov., a new member of Mucoromycotina in endophytic and soil-dwelling habitats.</title>
        <authorList>
            <person name="Torres-Cruz T.J."/>
            <person name="Billingsley Tobias T.L."/>
            <person name="Almatruk M."/>
            <person name="Hesse C."/>
            <person name="Kuske C.R."/>
            <person name="Desiro A."/>
            <person name="Benucci G.M."/>
            <person name="Bonito G."/>
            <person name="Stajich J.E."/>
            <person name="Dunlap C."/>
            <person name="Arnold A.E."/>
            <person name="Porras-Alfaro A."/>
        </authorList>
    </citation>
    <scope>NUCLEOTIDE SEQUENCE [LARGE SCALE GENOMIC DNA]</scope>
    <source>
        <strain evidence="4 5">AZ0501</strain>
    </source>
</reference>
<evidence type="ECO:0000259" key="3">
    <source>
        <dbReference type="Pfam" id="PF01557"/>
    </source>
</evidence>
<gene>
    <name evidence="4" type="ORF">BZG36_01562</name>
</gene>
<dbReference type="Gene3D" id="3.90.850.10">
    <property type="entry name" value="Fumarylacetoacetase-like, C-terminal domain"/>
    <property type="match status" value="1"/>
</dbReference>
<proteinExistence type="inferred from homology"/>
<dbReference type="Proteomes" id="UP000242875">
    <property type="component" value="Unassembled WGS sequence"/>
</dbReference>
<evidence type="ECO:0000256" key="1">
    <source>
        <dbReference type="ARBA" id="ARBA00010211"/>
    </source>
</evidence>
<comment type="similarity">
    <text evidence="1">Belongs to the FAH family.</text>
</comment>
<dbReference type="PANTHER" id="PTHR11820:SF7">
    <property type="entry name" value="ACYLPYRUVASE FAHD1, MITOCHONDRIAL"/>
    <property type="match status" value="1"/>
</dbReference>
<organism evidence="4 5">
    <name type="scientific">Bifiguratus adelaidae</name>
    <dbReference type="NCBI Taxonomy" id="1938954"/>
    <lineage>
        <taxon>Eukaryota</taxon>
        <taxon>Fungi</taxon>
        <taxon>Fungi incertae sedis</taxon>
        <taxon>Mucoromycota</taxon>
        <taxon>Mucoromycotina</taxon>
        <taxon>Endogonomycetes</taxon>
        <taxon>Endogonales</taxon>
        <taxon>Endogonales incertae sedis</taxon>
        <taxon>Bifiguratus</taxon>
    </lineage>
</organism>
<protein>
    <submittedName>
        <fullName evidence="4">Acylpyruvase FAHD1, mitochondrial</fullName>
    </submittedName>
</protein>
<dbReference type="SUPFAM" id="SSF56529">
    <property type="entry name" value="FAH"/>
    <property type="match status" value="1"/>
</dbReference>
<feature type="domain" description="Fumarylacetoacetase-like C-terminal" evidence="3">
    <location>
        <begin position="12"/>
        <end position="87"/>
    </location>
</feature>
<keyword evidence="2" id="KW-0479">Metal-binding</keyword>